<proteinExistence type="predicted"/>
<dbReference type="EMBL" id="ML976716">
    <property type="protein sequence ID" value="KAF1968854.1"/>
    <property type="molecule type" value="Genomic_DNA"/>
</dbReference>
<feature type="chain" id="PRO_5025602679" description="Endo-1,3(4)-beta-glucanase 1 carbohydrate binding domain-containing protein" evidence="1">
    <location>
        <begin position="21"/>
        <end position="108"/>
    </location>
</feature>
<evidence type="ECO:0000313" key="2">
    <source>
        <dbReference type="EMBL" id="KAF1968854.1"/>
    </source>
</evidence>
<protein>
    <recommendedName>
        <fullName evidence="4">Endo-1,3(4)-beta-glucanase 1 carbohydrate binding domain-containing protein</fullName>
    </recommendedName>
</protein>
<evidence type="ECO:0000256" key="1">
    <source>
        <dbReference type="SAM" id="SignalP"/>
    </source>
</evidence>
<sequence length="108" mass="11784">MRSLNYLTPLFLVFSPAIFALDCPNTGRQSSPGGVYHYFGEDALPNKPKPNCPANDCWEGCAYDVPKMSNTCITSNYGTIAPDDGGYCYIYESKHCTGDPMKVDGNIA</sequence>
<evidence type="ECO:0008006" key="4">
    <source>
        <dbReference type="Google" id="ProtNLM"/>
    </source>
</evidence>
<accession>A0A6A5UVW4</accession>
<name>A0A6A5UVW4_9PLEO</name>
<dbReference type="Proteomes" id="UP000800036">
    <property type="component" value="Unassembled WGS sequence"/>
</dbReference>
<organism evidence="2 3">
    <name type="scientific">Bimuria novae-zelandiae CBS 107.79</name>
    <dbReference type="NCBI Taxonomy" id="1447943"/>
    <lineage>
        <taxon>Eukaryota</taxon>
        <taxon>Fungi</taxon>
        <taxon>Dikarya</taxon>
        <taxon>Ascomycota</taxon>
        <taxon>Pezizomycotina</taxon>
        <taxon>Dothideomycetes</taxon>
        <taxon>Pleosporomycetidae</taxon>
        <taxon>Pleosporales</taxon>
        <taxon>Massarineae</taxon>
        <taxon>Didymosphaeriaceae</taxon>
        <taxon>Bimuria</taxon>
    </lineage>
</organism>
<keyword evidence="3" id="KW-1185">Reference proteome</keyword>
<reference evidence="2" key="1">
    <citation type="journal article" date="2020" name="Stud. Mycol.">
        <title>101 Dothideomycetes genomes: a test case for predicting lifestyles and emergence of pathogens.</title>
        <authorList>
            <person name="Haridas S."/>
            <person name="Albert R."/>
            <person name="Binder M."/>
            <person name="Bloem J."/>
            <person name="Labutti K."/>
            <person name="Salamov A."/>
            <person name="Andreopoulos B."/>
            <person name="Baker S."/>
            <person name="Barry K."/>
            <person name="Bills G."/>
            <person name="Bluhm B."/>
            <person name="Cannon C."/>
            <person name="Castanera R."/>
            <person name="Culley D."/>
            <person name="Daum C."/>
            <person name="Ezra D."/>
            <person name="Gonzalez J."/>
            <person name="Henrissat B."/>
            <person name="Kuo A."/>
            <person name="Liang C."/>
            <person name="Lipzen A."/>
            <person name="Lutzoni F."/>
            <person name="Magnuson J."/>
            <person name="Mondo S."/>
            <person name="Nolan M."/>
            <person name="Ohm R."/>
            <person name="Pangilinan J."/>
            <person name="Park H.-J."/>
            <person name="Ramirez L."/>
            <person name="Alfaro M."/>
            <person name="Sun H."/>
            <person name="Tritt A."/>
            <person name="Yoshinaga Y."/>
            <person name="Zwiers L.-H."/>
            <person name="Turgeon B."/>
            <person name="Goodwin S."/>
            <person name="Spatafora J."/>
            <person name="Crous P."/>
            <person name="Grigoriev I."/>
        </authorList>
    </citation>
    <scope>NUCLEOTIDE SEQUENCE</scope>
    <source>
        <strain evidence="2">CBS 107.79</strain>
    </source>
</reference>
<gene>
    <name evidence="2" type="ORF">BU23DRAFT_572075</name>
</gene>
<dbReference type="AlphaFoldDB" id="A0A6A5UVW4"/>
<evidence type="ECO:0000313" key="3">
    <source>
        <dbReference type="Proteomes" id="UP000800036"/>
    </source>
</evidence>
<feature type="signal peptide" evidence="1">
    <location>
        <begin position="1"/>
        <end position="20"/>
    </location>
</feature>
<keyword evidence="1" id="KW-0732">Signal</keyword>